<keyword evidence="3 8" id="KW-0812">Transmembrane</keyword>
<accession>A0A364L383</accession>
<dbReference type="GO" id="GO:0016020">
    <property type="term" value="C:membrane"/>
    <property type="evidence" value="ECO:0007669"/>
    <property type="project" value="UniProtKB-SubCell"/>
</dbReference>
<evidence type="ECO:0000256" key="4">
    <source>
        <dbReference type="ARBA" id="ARBA00022970"/>
    </source>
</evidence>
<dbReference type="EMBL" id="MIKG01000011">
    <property type="protein sequence ID" value="RAO70268.1"/>
    <property type="molecule type" value="Genomic_DNA"/>
</dbReference>
<protein>
    <recommendedName>
        <fullName evidence="9">Class II aldolase/adducin N-terminal domain-containing protein</fullName>
    </recommendedName>
</protein>
<dbReference type="Gene3D" id="1.20.1740.10">
    <property type="entry name" value="Amino acid/polyamine transporter I"/>
    <property type="match status" value="1"/>
</dbReference>
<keyword evidence="11" id="KW-1185">Reference proteome</keyword>
<reference evidence="10 11" key="1">
    <citation type="journal article" date="2017" name="Biotechnol. Biofuels">
        <title>Differential beta-glucosidase expression as a function of carbon source availability in Talaromyces amestolkiae: a genomic and proteomic approach.</title>
        <authorList>
            <person name="de Eugenio L.I."/>
            <person name="Mendez-Liter J.A."/>
            <person name="Nieto-Dominguez M."/>
            <person name="Alonso L."/>
            <person name="Gil-Munoz J."/>
            <person name="Barriuso J."/>
            <person name="Prieto A."/>
            <person name="Martinez M.J."/>
        </authorList>
    </citation>
    <scope>NUCLEOTIDE SEQUENCE [LARGE SCALE GENOMIC DNA]</scope>
    <source>
        <strain evidence="10 11">CIB</strain>
    </source>
</reference>
<gene>
    <name evidence="10" type="ORF">BHQ10_006280</name>
</gene>
<keyword evidence="2" id="KW-0813">Transport</keyword>
<comment type="caution">
    <text evidence="10">The sequence shown here is derived from an EMBL/GenBank/DDBJ whole genome shotgun (WGS) entry which is preliminary data.</text>
</comment>
<dbReference type="OrthoDB" id="10062876at2759"/>
<feature type="domain" description="Class II aldolase/adducin N-terminal" evidence="9">
    <location>
        <begin position="55"/>
        <end position="237"/>
    </location>
</feature>
<dbReference type="NCBIfam" id="NF004855">
    <property type="entry name" value="PRK06208.1"/>
    <property type="match status" value="1"/>
</dbReference>
<keyword evidence="4" id="KW-0029">Amino-acid transport</keyword>
<dbReference type="RefSeq" id="XP_040734784.1">
    <property type="nucleotide sequence ID" value="XM_040878849.1"/>
</dbReference>
<feature type="region of interest" description="Disordered" evidence="7">
    <location>
        <begin position="305"/>
        <end position="325"/>
    </location>
</feature>
<dbReference type="InterPro" id="IPR050524">
    <property type="entry name" value="APC_YAT"/>
</dbReference>
<keyword evidence="6 8" id="KW-0472">Membrane</keyword>
<dbReference type="FunFam" id="3.40.225.10:FF:000009">
    <property type="entry name" value="Class II aldolase/adducin N-terminal"/>
    <property type="match status" value="1"/>
</dbReference>
<feature type="transmembrane region" description="Helical" evidence="8">
    <location>
        <begin position="454"/>
        <end position="474"/>
    </location>
</feature>
<feature type="transmembrane region" description="Helical" evidence="8">
    <location>
        <begin position="634"/>
        <end position="658"/>
    </location>
</feature>
<name>A0A364L383_TALAM</name>
<evidence type="ECO:0000313" key="11">
    <source>
        <dbReference type="Proteomes" id="UP000249363"/>
    </source>
</evidence>
<evidence type="ECO:0000256" key="6">
    <source>
        <dbReference type="ARBA" id="ARBA00023136"/>
    </source>
</evidence>
<dbReference type="InterPro" id="IPR001303">
    <property type="entry name" value="Aldolase_II/adducin_N"/>
</dbReference>
<dbReference type="InterPro" id="IPR004841">
    <property type="entry name" value="AA-permease/SLC12A_dom"/>
</dbReference>
<evidence type="ECO:0000259" key="9">
    <source>
        <dbReference type="SMART" id="SM01007"/>
    </source>
</evidence>
<dbReference type="PANTHER" id="PTHR43341">
    <property type="entry name" value="AMINO ACID PERMEASE"/>
    <property type="match status" value="1"/>
</dbReference>
<organism evidence="10 11">
    <name type="scientific">Talaromyces amestolkiae</name>
    <dbReference type="NCBI Taxonomy" id="1196081"/>
    <lineage>
        <taxon>Eukaryota</taxon>
        <taxon>Fungi</taxon>
        <taxon>Dikarya</taxon>
        <taxon>Ascomycota</taxon>
        <taxon>Pezizomycotina</taxon>
        <taxon>Eurotiomycetes</taxon>
        <taxon>Eurotiomycetidae</taxon>
        <taxon>Eurotiales</taxon>
        <taxon>Trichocomaceae</taxon>
        <taxon>Talaromyces</taxon>
        <taxon>Talaromyces sect. Talaromyces</taxon>
    </lineage>
</organism>
<feature type="transmembrane region" description="Helical" evidence="8">
    <location>
        <begin position="782"/>
        <end position="802"/>
    </location>
</feature>
<dbReference type="GO" id="GO:0015171">
    <property type="term" value="F:amino acid transmembrane transporter activity"/>
    <property type="evidence" value="ECO:0007669"/>
    <property type="project" value="TreeGrafter"/>
</dbReference>
<evidence type="ECO:0000256" key="8">
    <source>
        <dbReference type="SAM" id="Phobius"/>
    </source>
</evidence>
<evidence type="ECO:0000256" key="1">
    <source>
        <dbReference type="ARBA" id="ARBA00004141"/>
    </source>
</evidence>
<dbReference type="Pfam" id="PF00596">
    <property type="entry name" value="Aldolase_II"/>
    <property type="match status" value="1"/>
</dbReference>
<evidence type="ECO:0000256" key="5">
    <source>
        <dbReference type="ARBA" id="ARBA00022989"/>
    </source>
</evidence>
<dbReference type="STRING" id="1196081.A0A364L383"/>
<evidence type="ECO:0000313" key="10">
    <source>
        <dbReference type="EMBL" id="RAO70268.1"/>
    </source>
</evidence>
<feature type="transmembrane region" description="Helical" evidence="8">
    <location>
        <begin position="679"/>
        <end position="696"/>
    </location>
</feature>
<evidence type="ECO:0000256" key="2">
    <source>
        <dbReference type="ARBA" id="ARBA00022448"/>
    </source>
</evidence>
<dbReference type="SUPFAM" id="SSF53639">
    <property type="entry name" value="AraD/HMP-PK domain-like"/>
    <property type="match status" value="1"/>
</dbReference>
<dbReference type="Proteomes" id="UP000249363">
    <property type="component" value="Unassembled WGS sequence"/>
</dbReference>
<dbReference type="PANTHER" id="PTHR43341:SF6">
    <property type="entry name" value="AMINO ACID TRANSPORTER (EUROFUNG)"/>
    <property type="match status" value="1"/>
</dbReference>
<keyword evidence="5 8" id="KW-1133">Transmembrane helix</keyword>
<dbReference type="Gene3D" id="3.40.225.10">
    <property type="entry name" value="Class II aldolase/adducin N-terminal domain"/>
    <property type="match status" value="1"/>
</dbReference>
<feature type="transmembrane region" description="Helical" evidence="8">
    <location>
        <begin position="574"/>
        <end position="593"/>
    </location>
</feature>
<comment type="subcellular location">
    <subcellularLocation>
        <location evidence="1">Membrane</location>
        <topology evidence="1">Multi-pass membrane protein</topology>
    </subcellularLocation>
</comment>
<evidence type="ECO:0000256" key="7">
    <source>
        <dbReference type="SAM" id="MobiDB-lite"/>
    </source>
</evidence>
<dbReference type="InterPro" id="IPR036409">
    <property type="entry name" value="Aldolase_II/adducin_N_sf"/>
</dbReference>
<sequence length="851" mass="93674">MAPSATPETSIQSVPVKSAETKDVDVMAAMAHNGKALPGIPVFDSFAEKRQWQLEHMAGAFRVFAREGYAEGISGHISVRDPEFEDRFWINPLAVHFGMLKASDMICVNLDGEVIGGNTEGSINAAGFQIHSAVHKSRKDVHAICHTHSVHGRAWSAFARPLEMINQDVCYFYKAHSVYSDYGGIANESSEGEKIAKSLGTGKASILMNHGLLTVGQTVDEAAFLFCLMERSCKVQLLADRTGLEKMIVSDEEAAYNYKMASTPSTGIDSSSRASPPYAGHRHSWDKMSINAAYPEKGAFATSKDVNSDSSFPPSDGEAATTGSVTSIPAGSQALHRKLRGREVQLFAIGGAIGTSLYVQMASALPKGGPAGLFIAFLIWGLIMWAVNECFAEMVTYMPVPSPFIRFGREWVDDALGFAMAWNFFLNMAFLVPFEIVAMNIMITFWTDKVPVEAIIVAMIVIYALLNVISVRYFGIAEFYLSIFKVVLMIGLFFFTFITMLGGNPIHDRYGFRYWDKPGAFVEHHSTGNTGRFLGILSCMYQASFSITGPEYISMVAAETEAPRKVLPPAFRSFVWRILVFFVGSSLCMGIVIPYNDTTLLGILGGTVSGSGTGAASPYVIAMQRLQIHVLPHIVNALIMTSIFSAGNGLLFTATRTLHGMSITGHAPKILSYCTKKGVPIWALAISLSFCLLAFLQVNSSSAEVMDYLVDLVTCCQMINYGFTAFTYRHFYSSLKKQGISRDTLAYKGRFQPYTSYLAMGGTLFMLLAGGYDVFLKGGWSVLWFFLDYGMIGFFIVLFVGWKLIFRTKYVWPGTADLSLDGLKEEIDHYEVMYDIDQEGKKTTFVDKLFA</sequence>
<feature type="transmembrane region" description="Helical" evidence="8">
    <location>
        <begin position="600"/>
        <end position="622"/>
    </location>
</feature>
<feature type="transmembrane region" description="Helical" evidence="8">
    <location>
        <begin position="708"/>
        <end position="728"/>
    </location>
</feature>
<feature type="transmembrane region" description="Helical" evidence="8">
    <location>
        <begin position="757"/>
        <end position="776"/>
    </location>
</feature>
<dbReference type="SMART" id="SM01007">
    <property type="entry name" value="Aldolase_II"/>
    <property type="match status" value="1"/>
</dbReference>
<dbReference type="AlphaFoldDB" id="A0A364L383"/>
<dbReference type="Pfam" id="PF00324">
    <property type="entry name" value="AA_permease"/>
    <property type="match status" value="1"/>
</dbReference>
<feature type="transmembrane region" description="Helical" evidence="8">
    <location>
        <begin position="486"/>
        <end position="506"/>
    </location>
</feature>
<dbReference type="FunFam" id="1.20.1740.10:FF:000006">
    <property type="entry name" value="General amino acid permease"/>
    <property type="match status" value="1"/>
</dbReference>
<proteinExistence type="predicted"/>
<dbReference type="GeneID" id="63795496"/>
<feature type="transmembrane region" description="Helical" evidence="8">
    <location>
        <begin position="371"/>
        <end position="391"/>
    </location>
</feature>
<evidence type="ECO:0000256" key="3">
    <source>
        <dbReference type="ARBA" id="ARBA00022692"/>
    </source>
</evidence>
<feature type="transmembrane region" description="Helical" evidence="8">
    <location>
        <begin position="411"/>
        <end position="434"/>
    </location>
</feature>